<dbReference type="PANTHER" id="PTHR38446:SF1">
    <property type="entry name" value="BLL0914 PROTEIN"/>
    <property type="match status" value="1"/>
</dbReference>
<name>A0A069CW14_WEIOS</name>
<feature type="transmembrane region" description="Helical" evidence="1">
    <location>
        <begin position="54"/>
        <end position="72"/>
    </location>
</feature>
<feature type="transmembrane region" description="Helical" evidence="1">
    <location>
        <begin position="101"/>
        <end position="118"/>
    </location>
</feature>
<organism evidence="2 3">
    <name type="scientific">Weissella oryzae (strain DSM 25784 / JCM 18191 / LMG 30913 / SG25)</name>
    <dbReference type="NCBI Taxonomy" id="1329250"/>
    <lineage>
        <taxon>Bacteria</taxon>
        <taxon>Bacillati</taxon>
        <taxon>Bacillota</taxon>
        <taxon>Bacilli</taxon>
        <taxon>Lactobacillales</taxon>
        <taxon>Lactobacillaceae</taxon>
        <taxon>Weissella</taxon>
    </lineage>
</organism>
<dbReference type="RefSeq" id="WP_027699384.1">
    <property type="nucleotide sequence ID" value="NZ_DF820492.1"/>
</dbReference>
<keyword evidence="3" id="KW-1185">Reference proteome</keyword>
<sequence length="119" mass="12751">MFALGLSMLVGLEALYIMILEMFMSAEKQAAVFGIDKKVLNIKEVRSLLANQGIYNGALGALILVVGIFFMANAGKIFLSLLMVYIVIVALYGALTVNKKIALVQGLPALVALLALIFS</sequence>
<accession>A0A069CW14</accession>
<feature type="transmembrane region" description="Helical" evidence="1">
    <location>
        <begin position="77"/>
        <end position="95"/>
    </location>
</feature>
<keyword evidence="1" id="KW-0812">Transmembrane</keyword>
<proteinExistence type="predicted"/>
<keyword evidence="1" id="KW-1133">Transmembrane helix</keyword>
<dbReference type="eggNOG" id="COG3759">
    <property type="taxonomic scope" value="Bacteria"/>
</dbReference>
<reference evidence="3" key="1">
    <citation type="journal article" date="2014" name="Genome Announc.">
        <title>Draft genome sequence of Weissella oryzae SG25T, isolated from fermented rice grains.</title>
        <authorList>
            <person name="Tanizawa Y."/>
            <person name="Fujisawa T."/>
            <person name="Mochizuki T."/>
            <person name="Kaminuma E."/>
            <person name="Suzuki Y."/>
            <person name="Nakamura Y."/>
            <person name="Tohno M."/>
        </authorList>
    </citation>
    <scope>NUCLEOTIDE SEQUENCE [LARGE SCALE GENOMIC DNA]</scope>
    <source>
        <strain evidence="3">DSM 25784 / JCM 18191 / LMG 30913 / SG25</strain>
    </source>
</reference>
<evidence type="ECO:0000313" key="3">
    <source>
        <dbReference type="Proteomes" id="UP000030643"/>
    </source>
</evidence>
<dbReference type="Proteomes" id="UP000030643">
    <property type="component" value="Unassembled WGS sequence"/>
</dbReference>
<gene>
    <name evidence="2" type="ORF">WOSG25_091070</name>
</gene>
<dbReference type="PANTHER" id="PTHR38446">
    <property type="entry name" value="BLL0914 PROTEIN"/>
    <property type="match status" value="1"/>
</dbReference>
<keyword evidence="1" id="KW-0472">Membrane</keyword>
<dbReference type="STRING" id="1329250.WOSG25_091070"/>
<protein>
    <submittedName>
        <fullName evidence="2">Putative membrane protein</fullName>
    </submittedName>
</protein>
<dbReference type="Pfam" id="PF06993">
    <property type="entry name" value="DUF1304"/>
    <property type="match status" value="1"/>
</dbReference>
<dbReference type="EMBL" id="DF820492">
    <property type="protein sequence ID" value="GAK31408.1"/>
    <property type="molecule type" value="Genomic_DNA"/>
</dbReference>
<dbReference type="AlphaFoldDB" id="A0A069CW14"/>
<evidence type="ECO:0000256" key="1">
    <source>
        <dbReference type="SAM" id="Phobius"/>
    </source>
</evidence>
<dbReference type="OrthoDB" id="9803832at2"/>
<evidence type="ECO:0000313" key="2">
    <source>
        <dbReference type="EMBL" id="GAK31408.1"/>
    </source>
</evidence>
<dbReference type="InterPro" id="IPR009732">
    <property type="entry name" value="DUF1304"/>
</dbReference>